<dbReference type="Gene3D" id="1.10.10.60">
    <property type="entry name" value="Homeodomain-like"/>
    <property type="match status" value="1"/>
</dbReference>
<dbReference type="PANTHER" id="PTHR46796">
    <property type="entry name" value="HTH-TYPE TRANSCRIPTIONAL ACTIVATOR RHAS-RELATED"/>
    <property type="match status" value="1"/>
</dbReference>
<dbReference type="SUPFAM" id="SSF46689">
    <property type="entry name" value="Homeodomain-like"/>
    <property type="match status" value="2"/>
</dbReference>
<dbReference type="InterPro" id="IPR003313">
    <property type="entry name" value="AraC-bd"/>
</dbReference>
<dbReference type="GO" id="GO:0003700">
    <property type="term" value="F:DNA-binding transcription factor activity"/>
    <property type="evidence" value="ECO:0007669"/>
    <property type="project" value="InterPro"/>
</dbReference>
<dbReference type="GO" id="GO:0043565">
    <property type="term" value="F:sequence-specific DNA binding"/>
    <property type="evidence" value="ECO:0007669"/>
    <property type="project" value="InterPro"/>
</dbReference>
<proteinExistence type="predicted"/>
<gene>
    <name evidence="5" type="ORF">CAP51_02165</name>
</gene>
<name>A0A1Z9Z1W7_9GAMM</name>
<comment type="caution">
    <text evidence="5">The sequence shown here is derived from an EMBL/GenBank/DDBJ whole genome shotgun (WGS) entry which is preliminary data.</text>
</comment>
<dbReference type="InterPro" id="IPR018060">
    <property type="entry name" value="HTH_AraC"/>
</dbReference>
<keyword evidence="1" id="KW-0805">Transcription regulation</keyword>
<evidence type="ECO:0000313" key="6">
    <source>
        <dbReference type="Proteomes" id="UP000196536"/>
    </source>
</evidence>
<evidence type="ECO:0000256" key="3">
    <source>
        <dbReference type="ARBA" id="ARBA00023163"/>
    </source>
</evidence>
<keyword evidence="6" id="KW-1185">Reference proteome</keyword>
<feature type="domain" description="HTH araC/xylS-type" evidence="4">
    <location>
        <begin position="172"/>
        <end position="269"/>
    </location>
</feature>
<dbReference type="SUPFAM" id="SSF51215">
    <property type="entry name" value="Regulatory protein AraC"/>
    <property type="match status" value="1"/>
</dbReference>
<organism evidence="5 6">
    <name type="scientific">Acinetobacter populi</name>
    <dbReference type="NCBI Taxonomy" id="1582270"/>
    <lineage>
        <taxon>Bacteria</taxon>
        <taxon>Pseudomonadati</taxon>
        <taxon>Pseudomonadota</taxon>
        <taxon>Gammaproteobacteria</taxon>
        <taxon>Moraxellales</taxon>
        <taxon>Moraxellaceae</taxon>
        <taxon>Acinetobacter</taxon>
    </lineage>
</organism>
<dbReference type="SMART" id="SM00342">
    <property type="entry name" value="HTH_ARAC"/>
    <property type="match status" value="1"/>
</dbReference>
<keyword evidence="3" id="KW-0804">Transcription</keyword>
<reference evidence="5 6" key="1">
    <citation type="submission" date="2017-05" db="EMBL/GenBank/DDBJ databases">
        <title>Acinetobacter populi ANC 5415 (= PBJ7), whole genome shotgun sequencing project.</title>
        <authorList>
            <person name="Nemec A."/>
            <person name="Radolfova-Krizova L."/>
        </authorList>
    </citation>
    <scope>NUCLEOTIDE SEQUENCE [LARGE SCALE GENOMIC DNA]</scope>
    <source>
        <strain evidence="5 6">PBJ7</strain>
    </source>
</reference>
<dbReference type="InterPro" id="IPR009057">
    <property type="entry name" value="Homeodomain-like_sf"/>
</dbReference>
<dbReference type="PROSITE" id="PS01124">
    <property type="entry name" value="HTH_ARAC_FAMILY_2"/>
    <property type="match status" value="1"/>
</dbReference>
<dbReference type="Pfam" id="PF12833">
    <property type="entry name" value="HTH_18"/>
    <property type="match status" value="1"/>
</dbReference>
<evidence type="ECO:0000259" key="4">
    <source>
        <dbReference type="PROSITE" id="PS01124"/>
    </source>
</evidence>
<evidence type="ECO:0000256" key="1">
    <source>
        <dbReference type="ARBA" id="ARBA00023015"/>
    </source>
</evidence>
<dbReference type="Proteomes" id="UP000196536">
    <property type="component" value="Unassembled WGS sequence"/>
</dbReference>
<dbReference type="Pfam" id="PF02311">
    <property type="entry name" value="AraC_binding"/>
    <property type="match status" value="1"/>
</dbReference>
<dbReference type="AlphaFoldDB" id="A0A1Z9Z1W7"/>
<protein>
    <submittedName>
        <fullName evidence="5">AraC family transcriptional regulator</fullName>
    </submittedName>
</protein>
<dbReference type="PANTHER" id="PTHR46796:SF2">
    <property type="entry name" value="TRANSCRIPTIONAL REGULATORY PROTEIN"/>
    <property type="match status" value="1"/>
</dbReference>
<dbReference type="RefSeq" id="WP_087619113.1">
    <property type="nucleotide sequence ID" value="NZ_NEXX01000001.1"/>
</dbReference>
<dbReference type="InterPro" id="IPR050204">
    <property type="entry name" value="AraC_XylS_family_regulators"/>
</dbReference>
<dbReference type="OrthoDB" id="5622169at2"/>
<keyword evidence="2" id="KW-0238">DNA-binding</keyword>
<evidence type="ECO:0000313" key="5">
    <source>
        <dbReference type="EMBL" id="OUY08445.1"/>
    </source>
</evidence>
<dbReference type="EMBL" id="NEXX01000001">
    <property type="protein sequence ID" value="OUY08445.1"/>
    <property type="molecule type" value="Genomic_DNA"/>
</dbReference>
<sequence length="272" mass="31491">MSTLKYSDFKVHPVFPEVVTSQVQNLSLECAPHFHLGYDFTLITSGLLELKHNNSISYFNRDQLCIINPGNVHYGKGIGKEPLSIKNIRISQNFMHEIIITQEKHRLIPLIFPQCAIFDQNVIHLFKTYFDVARQAQKPPQDVLDAGWKLFYALIEFADEMVLLGNERNQLLKSIEIMQQAVDKTIKISDIAQAVHLSEYHFIKKFKQIFGLTPYSYFMQMKLESAFYTLIQGKKIQDVANQYGYADQAHFNRLIKQHYGYTPLAVKKIKSV</sequence>
<dbReference type="InterPro" id="IPR037923">
    <property type="entry name" value="HTH-like"/>
</dbReference>
<evidence type="ECO:0000256" key="2">
    <source>
        <dbReference type="ARBA" id="ARBA00023125"/>
    </source>
</evidence>
<accession>A0A1Z9Z1W7</accession>